<dbReference type="EMBL" id="MKJU01000028">
    <property type="protein sequence ID" value="OHU89757.1"/>
    <property type="molecule type" value="Genomic_DNA"/>
</dbReference>
<accession>A0A1S1MTE9</accession>
<dbReference type="GO" id="GO:0006527">
    <property type="term" value="P:L-arginine catabolic process"/>
    <property type="evidence" value="ECO:0007669"/>
    <property type="project" value="UniProtKB-UniRule"/>
</dbReference>
<dbReference type="GO" id="GO:0008791">
    <property type="term" value="F:arginine N-succinyltransferase activity"/>
    <property type="evidence" value="ECO:0007669"/>
    <property type="project" value="UniProtKB-UniRule"/>
</dbReference>
<reference evidence="5 6" key="1">
    <citation type="submission" date="2016-09" db="EMBL/GenBank/DDBJ databases">
        <title>Pseudoalteromonas amylolytica sp. nov., isolated from the surface seawater.</title>
        <authorList>
            <person name="Wu Y.-H."/>
            <person name="Cheng H."/>
            <person name="Jin X.-B."/>
            <person name="Wang C.-S."/>
            <person name="Xu X.-W."/>
        </authorList>
    </citation>
    <scope>NUCLEOTIDE SEQUENCE [LARGE SCALE GENOMIC DNA]</scope>
    <source>
        <strain evidence="5 6">JW1</strain>
    </source>
</reference>
<dbReference type="EC" id="2.3.1.109" evidence="4"/>
<evidence type="ECO:0000256" key="4">
    <source>
        <dbReference type="NCBIfam" id="TIGR03244"/>
    </source>
</evidence>
<dbReference type="Gene3D" id="2.40.40.20">
    <property type="match status" value="1"/>
</dbReference>
<keyword evidence="2 5" id="KW-0808">Transferase</keyword>
<dbReference type="RefSeq" id="WP_070986385.1">
    <property type="nucleotide sequence ID" value="NZ_MKJU01000028.1"/>
</dbReference>
<keyword evidence="6" id="KW-1185">Reference proteome</keyword>
<protein>
    <recommendedName>
        <fullName evidence="4">Arginine N-succinyltransferase</fullName>
        <ecNumber evidence="4">2.3.1.109</ecNumber>
    </recommendedName>
</protein>
<dbReference type="SUPFAM" id="SSF55729">
    <property type="entry name" value="Acyl-CoA N-acyltransferases (Nat)"/>
    <property type="match status" value="1"/>
</dbReference>
<dbReference type="NCBIfam" id="TIGR03244">
    <property type="entry name" value="arg_catab_AstA"/>
    <property type="match status" value="1"/>
</dbReference>
<evidence type="ECO:0000256" key="3">
    <source>
        <dbReference type="ARBA" id="ARBA00023315"/>
    </source>
</evidence>
<evidence type="ECO:0000313" key="5">
    <source>
        <dbReference type="EMBL" id="OHU89757.1"/>
    </source>
</evidence>
<dbReference type="AlphaFoldDB" id="A0A1S1MTE9"/>
<gene>
    <name evidence="5" type="ORF">BET10_16715</name>
</gene>
<evidence type="ECO:0000256" key="2">
    <source>
        <dbReference type="ARBA" id="ARBA00022679"/>
    </source>
</evidence>
<evidence type="ECO:0000256" key="1">
    <source>
        <dbReference type="ARBA" id="ARBA00022503"/>
    </source>
</evidence>
<sequence length="338" mass="37416">MMILRPIQKSDYPALLNIAHESGHGFTSLPVNEELLQNKIARSEASFQKQTDIPFDEGYLFVLEDSETGEVVGTSAIEAAVGLDDAFYHYHLSKVIHSSRTLDVYKAVDILTLCNDYTGATELCTLFLKDGYRKGLNGKLLSKSRFLFIKQHQYRFADTVIAEMRGVSDENGQSPFWQWLEEHFFSMDFPTADYLTGIGQKVFIAELMPKYPIYVNLLSKEAQAVIGQVHTNTRPAIELLKSEGFTFNGYVDIFDAGPTVEAKVDNIRTVRSVQNKTARIGNAQGGSPVMVANDKLAEYRATVAELQVDAASEEVVISAEVANALNIVDGDLVSIATL</sequence>
<dbReference type="InterPro" id="IPR016181">
    <property type="entry name" value="Acyl_CoA_acyltransferase"/>
</dbReference>
<evidence type="ECO:0000313" key="6">
    <source>
        <dbReference type="Proteomes" id="UP000179786"/>
    </source>
</evidence>
<dbReference type="InterPro" id="IPR007041">
    <property type="entry name" value="Arg_succinylTrfase_AstA/AruG"/>
</dbReference>
<name>A0A1S1MTE9_9GAMM</name>
<dbReference type="PANTHER" id="PTHR30420">
    <property type="entry name" value="N-SUCCINYLARGININE DIHYDROLASE"/>
    <property type="match status" value="1"/>
</dbReference>
<proteinExistence type="predicted"/>
<organism evidence="5 6">
    <name type="scientific">Pseudoalteromonas amylolytica</name>
    <dbReference type="NCBI Taxonomy" id="1859457"/>
    <lineage>
        <taxon>Bacteria</taxon>
        <taxon>Pseudomonadati</taxon>
        <taxon>Pseudomonadota</taxon>
        <taxon>Gammaproteobacteria</taxon>
        <taxon>Alteromonadales</taxon>
        <taxon>Pseudoalteromonadaceae</taxon>
        <taxon>Pseudoalteromonas</taxon>
    </lineage>
</organism>
<dbReference type="PANTHER" id="PTHR30420:SF1">
    <property type="entry name" value="ARGININE N-SUCCINYLTRANSFERASE"/>
    <property type="match status" value="1"/>
</dbReference>
<dbReference type="InterPro" id="IPR017650">
    <property type="entry name" value="Arginine_N-succinylTrfase"/>
</dbReference>
<keyword evidence="1" id="KW-0056">Arginine metabolism</keyword>
<dbReference type="OrthoDB" id="21121at2"/>
<dbReference type="NCBIfam" id="TIGR03243">
    <property type="entry name" value="arg_catab_AOST"/>
    <property type="match status" value="1"/>
</dbReference>
<dbReference type="Pfam" id="PF04958">
    <property type="entry name" value="AstA"/>
    <property type="match status" value="1"/>
</dbReference>
<keyword evidence="3" id="KW-0012">Acyltransferase</keyword>
<comment type="caution">
    <text evidence="5">The sequence shown here is derived from an EMBL/GenBank/DDBJ whole genome shotgun (WGS) entry which is preliminary data.</text>
</comment>
<dbReference type="STRING" id="1859457.BET10_16715"/>
<dbReference type="Proteomes" id="UP000179786">
    <property type="component" value="Unassembled WGS sequence"/>
</dbReference>